<evidence type="ECO:0000313" key="4">
    <source>
        <dbReference type="Proteomes" id="UP000626210"/>
    </source>
</evidence>
<feature type="domain" description="GST C-terminal" evidence="2">
    <location>
        <begin position="88"/>
        <end position="218"/>
    </location>
</feature>
<evidence type="ECO:0000313" key="3">
    <source>
        <dbReference type="EMBL" id="GHC79282.1"/>
    </source>
</evidence>
<evidence type="ECO:0000259" key="1">
    <source>
        <dbReference type="PROSITE" id="PS50404"/>
    </source>
</evidence>
<reference evidence="4" key="1">
    <citation type="journal article" date="2019" name="Int. J. Syst. Evol. Microbiol.">
        <title>The Global Catalogue of Microorganisms (GCM) 10K type strain sequencing project: providing services to taxonomists for standard genome sequencing and annotation.</title>
        <authorList>
            <consortium name="The Broad Institute Genomics Platform"/>
            <consortium name="The Broad Institute Genome Sequencing Center for Infectious Disease"/>
            <person name="Wu L."/>
            <person name="Ma J."/>
        </authorList>
    </citation>
    <scope>NUCLEOTIDE SEQUENCE [LARGE SCALE GENOMIC DNA]</scope>
    <source>
        <strain evidence="4">KCTC 23314</strain>
    </source>
</reference>
<sequence length="251" mass="27663">MVTTAPLTVIGSYISPYVRKVLAVLEYKGLPYAIDPIVPFFGDERFARLSPARRVPVLLDGELALADSTVICEYLQDKHPTPALWPDDTVARARARALEEYADSVLGEVFIWRYFNQLVINRFVWNQPVDEAVLAKARDVEIPAALDHLEALLPADGLLFGPLSLADIAVATFFRNLGFARYQLDATRWPRTAAFVARVLALPCFDTLARFEQICTRTPIAQQRAALIAAGAPVSAQTLGRADPVKGVLSK</sequence>
<dbReference type="Gene3D" id="3.40.30.10">
    <property type="entry name" value="Glutaredoxin"/>
    <property type="match status" value="1"/>
</dbReference>
<dbReference type="Pfam" id="PF13410">
    <property type="entry name" value="GST_C_2"/>
    <property type="match status" value="1"/>
</dbReference>
<comment type="caution">
    <text evidence="3">The sequence shown here is derived from an EMBL/GenBank/DDBJ whole genome shotgun (WGS) entry which is preliminary data.</text>
</comment>
<dbReference type="Pfam" id="PF13417">
    <property type="entry name" value="GST_N_3"/>
    <property type="match status" value="1"/>
</dbReference>
<dbReference type="InterPro" id="IPR010987">
    <property type="entry name" value="Glutathione-S-Trfase_C-like"/>
</dbReference>
<name>A0ABQ3FZR8_9BURK</name>
<dbReference type="CDD" id="cd00570">
    <property type="entry name" value="GST_N_family"/>
    <property type="match status" value="1"/>
</dbReference>
<accession>A0ABQ3FZR8</accession>
<dbReference type="RefSeq" id="WP_189686822.1">
    <property type="nucleotide sequence ID" value="NZ_BMYK01000004.1"/>
</dbReference>
<keyword evidence="4" id="KW-1185">Reference proteome</keyword>
<dbReference type="InterPro" id="IPR040079">
    <property type="entry name" value="Glutathione_S-Trfase"/>
</dbReference>
<dbReference type="CDD" id="cd00299">
    <property type="entry name" value="GST_C_family"/>
    <property type="match status" value="1"/>
</dbReference>
<dbReference type="Proteomes" id="UP000626210">
    <property type="component" value="Unassembled WGS sequence"/>
</dbReference>
<feature type="domain" description="GST N-terminal" evidence="1">
    <location>
        <begin position="5"/>
        <end position="83"/>
    </location>
</feature>
<dbReference type="PROSITE" id="PS50405">
    <property type="entry name" value="GST_CTER"/>
    <property type="match status" value="1"/>
</dbReference>
<proteinExistence type="predicted"/>
<dbReference type="SFLD" id="SFLDS00019">
    <property type="entry name" value="Glutathione_Transferase_(cytos"/>
    <property type="match status" value="1"/>
</dbReference>
<dbReference type="SFLD" id="SFLDG00358">
    <property type="entry name" value="Main_(cytGST)"/>
    <property type="match status" value="1"/>
</dbReference>
<gene>
    <name evidence="3" type="ORF">GCM10007320_20440</name>
</gene>
<dbReference type="PANTHER" id="PTHR42673">
    <property type="entry name" value="MALEYLACETOACETATE ISOMERASE"/>
    <property type="match status" value="1"/>
</dbReference>
<organism evidence="3 4">
    <name type="scientific">Pseudorhodoferax aquiterrae</name>
    <dbReference type="NCBI Taxonomy" id="747304"/>
    <lineage>
        <taxon>Bacteria</taxon>
        <taxon>Pseudomonadati</taxon>
        <taxon>Pseudomonadota</taxon>
        <taxon>Betaproteobacteria</taxon>
        <taxon>Burkholderiales</taxon>
        <taxon>Comamonadaceae</taxon>
    </lineage>
</organism>
<dbReference type="Gene3D" id="1.20.1050.10">
    <property type="match status" value="1"/>
</dbReference>
<dbReference type="PROSITE" id="PS50404">
    <property type="entry name" value="GST_NTER"/>
    <property type="match status" value="1"/>
</dbReference>
<dbReference type="InterPro" id="IPR036282">
    <property type="entry name" value="Glutathione-S-Trfase_C_sf"/>
</dbReference>
<dbReference type="EMBL" id="BMYK01000004">
    <property type="protein sequence ID" value="GHC79282.1"/>
    <property type="molecule type" value="Genomic_DNA"/>
</dbReference>
<dbReference type="InterPro" id="IPR004045">
    <property type="entry name" value="Glutathione_S-Trfase_N"/>
</dbReference>
<dbReference type="InterPro" id="IPR036249">
    <property type="entry name" value="Thioredoxin-like_sf"/>
</dbReference>
<dbReference type="PANTHER" id="PTHR42673:SF21">
    <property type="entry name" value="GLUTATHIONE S-TRANSFERASE YFCF"/>
    <property type="match status" value="1"/>
</dbReference>
<dbReference type="SUPFAM" id="SSF52833">
    <property type="entry name" value="Thioredoxin-like"/>
    <property type="match status" value="1"/>
</dbReference>
<protein>
    <submittedName>
        <fullName evidence="3">Glutathione S-transferase</fullName>
    </submittedName>
</protein>
<dbReference type="SUPFAM" id="SSF47616">
    <property type="entry name" value="GST C-terminal domain-like"/>
    <property type="match status" value="1"/>
</dbReference>
<evidence type="ECO:0000259" key="2">
    <source>
        <dbReference type="PROSITE" id="PS50405"/>
    </source>
</evidence>